<sequence length="205" mass="22627">MIRVMVVDDNAIVRMGLCEALALKPDLEAAGTAASSAEAIEVFRTERPDVVTMDYQLPDGNGIDCSRQILEEFPDARILILSAFSAEEDIWNAVQAGAKGYLTKAAGEVEEIVDAIHEVASGGNFFPAEIMLKLERRKNQRELTPREMEALRLLVRGKTNKEIAHELGISIDSVKQHITNLRVKLDAADRTQAAVEAIRRGIIQF</sequence>
<organism evidence="6 7">
    <name type="scientific">Pontiella agarivorans</name>
    <dbReference type="NCBI Taxonomy" id="3038953"/>
    <lineage>
        <taxon>Bacteria</taxon>
        <taxon>Pseudomonadati</taxon>
        <taxon>Kiritimatiellota</taxon>
        <taxon>Kiritimatiellia</taxon>
        <taxon>Kiritimatiellales</taxon>
        <taxon>Pontiellaceae</taxon>
        <taxon>Pontiella</taxon>
    </lineage>
</organism>
<evidence type="ECO:0000259" key="5">
    <source>
        <dbReference type="PROSITE" id="PS50110"/>
    </source>
</evidence>
<evidence type="ECO:0000313" key="6">
    <source>
        <dbReference type="EMBL" id="MDZ8117529.1"/>
    </source>
</evidence>
<accession>A0ABU5MTI4</accession>
<dbReference type="PROSITE" id="PS50043">
    <property type="entry name" value="HTH_LUXR_2"/>
    <property type="match status" value="1"/>
</dbReference>
<dbReference type="Pfam" id="PF00072">
    <property type="entry name" value="Response_reg"/>
    <property type="match status" value="1"/>
</dbReference>
<dbReference type="InterPro" id="IPR058245">
    <property type="entry name" value="NreC/VraR/RcsB-like_REC"/>
</dbReference>
<dbReference type="PROSITE" id="PS00622">
    <property type="entry name" value="HTH_LUXR_1"/>
    <property type="match status" value="1"/>
</dbReference>
<dbReference type="PANTHER" id="PTHR43214:SF43">
    <property type="entry name" value="TWO-COMPONENT RESPONSE REGULATOR"/>
    <property type="match status" value="1"/>
</dbReference>
<feature type="domain" description="Response regulatory" evidence="5">
    <location>
        <begin position="3"/>
        <end position="119"/>
    </location>
</feature>
<keyword evidence="2" id="KW-0238">DNA-binding</keyword>
<keyword evidence="1 3" id="KW-0597">Phosphoprotein</keyword>
<gene>
    <name evidence="6" type="ORF">P9H32_02740</name>
</gene>
<dbReference type="CDD" id="cd17535">
    <property type="entry name" value="REC_NarL-like"/>
    <property type="match status" value="1"/>
</dbReference>
<dbReference type="SUPFAM" id="SSF46894">
    <property type="entry name" value="C-terminal effector domain of the bipartite response regulators"/>
    <property type="match status" value="1"/>
</dbReference>
<dbReference type="InterPro" id="IPR039420">
    <property type="entry name" value="WalR-like"/>
</dbReference>
<dbReference type="InterPro" id="IPR000792">
    <property type="entry name" value="Tscrpt_reg_LuxR_C"/>
</dbReference>
<dbReference type="RefSeq" id="WP_322607330.1">
    <property type="nucleotide sequence ID" value="NZ_JARVCO010000002.1"/>
</dbReference>
<evidence type="ECO:0000313" key="7">
    <source>
        <dbReference type="Proteomes" id="UP001290861"/>
    </source>
</evidence>
<dbReference type="SUPFAM" id="SSF52172">
    <property type="entry name" value="CheY-like"/>
    <property type="match status" value="1"/>
</dbReference>
<keyword evidence="7" id="KW-1185">Reference proteome</keyword>
<comment type="caution">
    <text evidence="6">The sequence shown here is derived from an EMBL/GenBank/DDBJ whole genome shotgun (WGS) entry which is preliminary data.</text>
</comment>
<dbReference type="Proteomes" id="UP001290861">
    <property type="component" value="Unassembled WGS sequence"/>
</dbReference>
<feature type="modified residue" description="4-aspartylphosphate" evidence="3">
    <location>
        <position position="54"/>
    </location>
</feature>
<dbReference type="EMBL" id="JARVCO010000002">
    <property type="protein sequence ID" value="MDZ8117529.1"/>
    <property type="molecule type" value="Genomic_DNA"/>
</dbReference>
<evidence type="ECO:0000256" key="3">
    <source>
        <dbReference type="PROSITE-ProRule" id="PRU00169"/>
    </source>
</evidence>
<dbReference type="InterPro" id="IPR001789">
    <property type="entry name" value="Sig_transdc_resp-reg_receiver"/>
</dbReference>
<evidence type="ECO:0000256" key="1">
    <source>
        <dbReference type="ARBA" id="ARBA00022553"/>
    </source>
</evidence>
<dbReference type="CDD" id="cd06170">
    <property type="entry name" value="LuxR_C_like"/>
    <property type="match status" value="1"/>
</dbReference>
<dbReference type="PROSITE" id="PS50110">
    <property type="entry name" value="RESPONSE_REGULATORY"/>
    <property type="match status" value="1"/>
</dbReference>
<name>A0ABU5MTI4_9BACT</name>
<protein>
    <submittedName>
        <fullName evidence="6">Response regulator transcription factor</fullName>
    </submittedName>
</protein>
<dbReference type="SMART" id="SM00421">
    <property type="entry name" value="HTH_LUXR"/>
    <property type="match status" value="1"/>
</dbReference>
<dbReference type="SMART" id="SM00448">
    <property type="entry name" value="REC"/>
    <property type="match status" value="1"/>
</dbReference>
<dbReference type="PRINTS" id="PR00038">
    <property type="entry name" value="HTHLUXR"/>
</dbReference>
<dbReference type="InterPro" id="IPR011006">
    <property type="entry name" value="CheY-like_superfamily"/>
</dbReference>
<proteinExistence type="predicted"/>
<dbReference type="InterPro" id="IPR016032">
    <property type="entry name" value="Sig_transdc_resp-reg_C-effctor"/>
</dbReference>
<reference evidence="6 7" key="1">
    <citation type="journal article" date="2024" name="Appl. Environ. Microbiol.">
        <title>Pontiella agarivorans sp. nov., a novel marine anaerobic bacterium capable of degrading macroalgal polysaccharides and fixing nitrogen.</title>
        <authorList>
            <person name="Liu N."/>
            <person name="Kivenson V."/>
            <person name="Peng X."/>
            <person name="Cui Z."/>
            <person name="Lankiewicz T.S."/>
            <person name="Gosselin K.M."/>
            <person name="English C.J."/>
            <person name="Blair E.M."/>
            <person name="O'Malley M.A."/>
            <person name="Valentine D.L."/>
        </authorList>
    </citation>
    <scope>NUCLEOTIDE SEQUENCE [LARGE SCALE GENOMIC DNA]</scope>
    <source>
        <strain evidence="6 7">NLcol2</strain>
    </source>
</reference>
<dbReference type="Pfam" id="PF00196">
    <property type="entry name" value="GerE"/>
    <property type="match status" value="1"/>
</dbReference>
<dbReference type="Gene3D" id="3.40.50.2300">
    <property type="match status" value="1"/>
</dbReference>
<evidence type="ECO:0000259" key="4">
    <source>
        <dbReference type="PROSITE" id="PS50043"/>
    </source>
</evidence>
<feature type="domain" description="HTH luxR-type" evidence="4">
    <location>
        <begin position="136"/>
        <end position="201"/>
    </location>
</feature>
<dbReference type="PANTHER" id="PTHR43214">
    <property type="entry name" value="TWO-COMPONENT RESPONSE REGULATOR"/>
    <property type="match status" value="1"/>
</dbReference>
<evidence type="ECO:0000256" key="2">
    <source>
        <dbReference type="ARBA" id="ARBA00023125"/>
    </source>
</evidence>